<dbReference type="PANTHER" id="PTHR43300">
    <property type="entry name" value="ACETYLTRANSFERASE"/>
    <property type="match status" value="1"/>
</dbReference>
<reference evidence="1" key="1">
    <citation type="submission" date="2024-07" db="EMBL/GenBank/DDBJ databases">
        <authorList>
            <person name="fu j."/>
        </authorList>
    </citation>
    <scope>NUCLEOTIDE SEQUENCE</scope>
    <source>
        <strain evidence="1">P10A9</strain>
    </source>
</reference>
<dbReference type="RefSeq" id="WP_369046951.1">
    <property type="nucleotide sequence ID" value="NZ_CP163302.1"/>
</dbReference>
<dbReference type="CDD" id="cd03358">
    <property type="entry name" value="LbH_WxcM_N_like"/>
    <property type="match status" value="1"/>
</dbReference>
<dbReference type="AlphaFoldDB" id="A0AB39L8P1"/>
<protein>
    <submittedName>
        <fullName evidence="1">N-acetyltransferase</fullName>
    </submittedName>
</protein>
<dbReference type="Gene3D" id="2.160.10.10">
    <property type="entry name" value="Hexapeptide repeat proteins"/>
    <property type="match status" value="1"/>
</dbReference>
<name>A0AB39L8P1_9MICC</name>
<sequence>MARIHPTAEVAETAAIGNDTVVWQYAHVREAAEVGAECILGRGVYVGPCVRIGNRCKIQNYALVYEPAVIEDGAFLGPGAIFTNDLTPRAVNPDGTLKDTDDWTSVGVHLGRGASVGARAVCVAPLQIGAWAMVAAGAVVVKDVPDYALVAGVPARRIGWVGEAGQRLKEEGPTERGSAYLCPATGVRYEETDGHLRRVGP</sequence>
<dbReference type="Pfam" id="PF00132">
    <property type="entry name" value="Hexapep"/>
    <property type="match status" value="1"/>
</dbReference>
<dbReference type="KEGG" id="spue:AB5L97_06630"/>
<proteinExistence type="predicted"/>
<dbReference type="PANTHER" id="PTHR43300:SF4">
    <property type="entry name" value="ACYL-[ACYL-CARRIER-PROTEIN]--UDP-N-ACETYLGLUCOSAMINE O-ACYLTRANSFERASE"/>
    <property type="match status" value="1"/>
</dbReference>
<accession>A0AB39L8P1</accession>
<evidence type="ECO:0000313" key="1">
    <source>
        <dbReference type="EMBL" id="XDP46679.1"/>
    </source>
</evidence>
<dbReference type="InterPro" id="IPR050179">
    <property type="entry name" value="Trans_hexapeptide_repeat"/>
</dbReference>
<dbReference type="EMBL" id="CP163302">
    <property type="protein sequence ID" value="XDP46679.1"/>
    <property type="molecule type" value="Genomic_DNA"/>
</dbReference>
<dbReference type="InterPro" id="IPR001451">
    <property type="entry name" value="Hexapep"/>
</dbReference>
<dbReference type="SUPFAM" id="SSF51161">
    <property type="entry name" value="Trimeric LpxA-like enzymes"/>
    <property type="match status" value="1"/>
</dbReference>
<gene>
    <name evidence="1" type="ORF">AB5L97_06630</name>
</gene>
<organism evidence="1">
    <name type="scientific">Sinomonas puerhi</name>
    <dbReference type="NCBI Taxonomy" id="3238584"/>
    <lineage>
        <taxon>Bacteria</taxon>
        <taxon>Bacillati</taxon>
        <taxon>Actinomycetota</taxon>
        <taxon>Actinomycetes</taxon>
        <taxon>Micrococcales</taxon>
        <taxon>Micrococcaceae</taxon>
        <taxon>Sinomonas</taxon>
    </lineage>
</organism>
<dbReference type="InterPro" id="IPR011004">
    <property type="entry name" value="Trimer_LpxA-like_sf"/>
</dbReference>